<dbReference type="Gene3D" id="2.40.70.10">
    <property type="entry name" value="Acid Proteases"/>
    <property type="match status" value="2"/>
</dbReference>
<feature type="active site" evidence="6">
    <location>
        <position position="324"/>
    </location>
</feature>
<keyword evidence="3" id="KW-0064">Aspartyl protease</keyword>
<dbReference type="Proteomes" id="UP001210211">
    <property type="component" value="Unassembled WGS sequence"/>
</dbReference>
<keyword evidence="4" id="KW-0378">Hydrolase</keyword>
<evidence type="ECO:0000256" key="7">
    <source>
        <dbReference type="SAM" id="SignalP"/>
    </source>
</evidence>
<dbReference type="InterPro" id="IPR033121">
    <property type="entry name" value="PEPTIDASE_A1"/>
</dbReference>
<evidence type="ECO:0000256" key="2">
    <source>
        <dbReference type="ARBA" id="ARBA00022670"/>
    </source>
</evidence>
<evidence type="ECO:0000313" key="10">
    <source>
        <dbReference type="Proteomes" id="UP001210211"/>
    </source>
</evidence>
<feature type="active site" evidence="6">
    <location>
        <position position="103"/>
    </location>
</feature>
<evidence type="ECO:0000256" key="3">
    <source>
        <dbReference type="ARBA" id="ARBA00022750"/>
    </source>
</evidence>
<organism evidence="9 10">
    <name type="scientific">Rhynchospora tenuis</name>
    <dbReference type="NCBI Taxonomy" id="198213"/>
    <lineage>
        <taxon>Eukaryota</taxon>
        <taxon>Viridiplantae</taxon>
        <taxon>Streptophyta</taxon>
        <taxon>Embryophyta</taxon>
        <taxon>Tracheophyta</taxon>
        <taxon>Spermatophyta</taxon>
        <taxon>Magnoliopsida</taxon>
        <taxon>Liliopsida</taxon>
        <taxon>Poales</taxon>
        <taxon>Cyperaceae</taxon>
        <taxon>Cyperoideae</taxon>
        <taxon>Rhynchosporeae</taxon>
        <taxon>Rhynchospora</taxon>
    </lineage>
</organism>
<dbReference type="GO" id="GO:0006508">
    <property type="term" value="P:proteolysis"/>
    <property type="evidence" value="ECO:0007669"/>
    <property type="project" value="UniProtKB-KW"/>
</dbReference>
<feature type="chain" id="PRO_5041961936" description="Peptidase A1 domain-containing protein" evidence="7">
    <location>
        <begin position="23"/>
        <end position="458"/>
    </location>
</feature>
<proteinExistence type="inferred from homology"/>
<dbReference type="PRINTS" id="PR00792">
    <property type="entry name" value="PEPSIN"/>
</dbReference>
<reference evidence="9 10" key="1">
    <citation type="journal article" date="2022" name="Cell">
        <title>Repeat-based holocentromeres influence genome architecture and karyotype evolution.</title>
        <authorList>
            <person name="Hofstatter P.G."/>
            <person name="Thangavel G."/>
            <person name="Lux T."/>
            <person name="Neumann P."/>
            <person name="Vondrak T."/>
            <person name="Novak P."/>
            <person name="Zhang M."/>
            <person name="Costa L."/>
            <person name="Castellani M."/>
            <person name="Scott A."/>
            <person name="Toegelov H."/>
            <person name="Fuchs J."/>
            <person name="Mata-Sucre Y."/>
            <person name="Dias Y."/>
            <person name="Vanzela A.L.L."/>
            <person name="Huettel B."/>
            <person name="Almeida C.C.S."/>
            <person name="Simkova H."/>
            <person name="Souza G."/>
            <person name="Pedrosa-Harand A."/>
            <person name="Macas J."/>
            <person name="Mayer K.F.X."/>
            <person name="Houben A."/>
            <person name="Marques A."/>
        </authorList>
    </citation>
    <scope>NUCLEOTIDE SEQUENCE [LARGE SCALE GENOMIC DNA]</scope>
    <source>
        <strain evidence="9">RhyTen1mFocal</strain>
    </source>
</reference>
<dbReference type="InterPro" id="IPR032861">
    <property type="entry name" value="TAXi_N"/>
</dbReference>
<name>A0AAD6EKK3_9POAL</name>
<comment type="similarity">
    <text evidence="1">Belongs to the peptidase A1 family.</text>
</comment>
<dbReference type="InterPro" id="IPR051708">
    <property type="entry name" value="Plant_Aspart_Prot_A1"/>
</dbReference>
<dbReference type="PROSITE" id="PS51767">
    <property type="entry name" value="PEPTIDASE_A1"/>
    <property type="match status" value="1"/>
</dbReference>
<dbReference type="Pfam" id="PF14543">
    <property type="entry name" value="TAXi_N"/>
    <property type="match status" value="1"/>
</dbReference>
<evidence type="ECO:0000256" key="6">
    <source>
        <dbReference type="PIRSR" id="PIRSR601461-1"/>
    </source>
</evidence>
<evidence type="ECO:0000256" key="4">
    <source>
        <dbReference type="ARBA" id="ARBA00022801"/>
    </source>
</evidence>
<keyword evidence="10" id="KW-1185">Reference proteome</keyword>
<keyword evidence="5" id="KW-0325">Glycoprotein</keyword>
<dbReference type="InterPro" id="IPR001461">
    <property type="entry name" value="Aspartic_peptidase_A1"/>
</dbReference>
<protein>
    <recommendedName>
        <fullName evidence="8">Peptidase A1 domain-containing protein</fullName>
    </recommendedName>
</protein>
<comment type="caution">
    <text evidence="9">The sequence shown here is derived from an EMBL/GenBank/DDBJ whole genome shotgun (WGS) entry which is preliminary data.</text>
</comment>
<evidence type="ECO:0000256" key="5">
    <source>
        <dbReference type="ARBA" id="ARBA00023180"/>
    </source>
</evidence>
<evidence type="ECO:0000313" key="9">
    <source>
        <dbReference type="EMBL" id="KAJ3687814.1"/>
    </source>
</evidence>
<dbReference type="PANTHER" id="PTHR47967:SF36">
    <property type="entry name" value="PEPTIDASE A1 DOMAIN-CONTAINING PROTEIN"/>
    <property type="match status" value="1"/>
</dbReference>
<feature type="signal peptide" evidence="7">
    <location>
        <begin position="1"/>
        <end position="22"/>
    </location>
</feature>
<dbReference type="GO" id="GO:0004190">
    <property type="term" value="F:aspartic-type endopeptidase activity"/>
    <property type="evidence" value="ECO:0007669"/>
    <property type="project" value="UniProtKB-KW"/>
</dbReference>
<dbReference type="InterPro" id="IPR021109">
    <property type="entry name" value="Peptidase_aspartic_dom_sf"/>
</dbReference>
<keyword evidence="7" id="KW-0732">Signal</keyword>
<gene>
    <name evidence="9" type="ORF">LUZ61_016978</name>
</gene>
<sequence length="458" mass="49756">MSPLPFVIVILLSLFLVPFSSTSPSPPLRLSLHLHSPPFDSHSSHHPLLPLSISSLLRATILRNHSHPNTSPSLSPLFPHSYGGYSLSFSLGSPPHLFPFLFDTASHLSWLPCSHSFRCLHCLPSPSPPPLYFPNSSLSSRLIGCHNPSCYWIHPSHSCPENGTVSNATLCSPYLLVYGSGSTGGLLMLDKLNLPGRTLPNFVFGCSLFSDRQPPAGLAGFGRGSPSVPAQLGMTHFAYCLVSRKFDDDSAVSGSLFLGGSADVPLVSKDLQFIPFVRNPTKSLPFSVYYYVALRKITVGGKKVQLQTMALYPGHTGDGGTIIDSGTTFTYMEPTSFHSLVETFTQVIGGRYNRSAHVESRTGLKPCFIIPTKTSQLELPQLVFHFEGGAEMKLPVENYFVIANSEAVCLAVVTDGAASHVASGPSIIIGSFQQQNYYMLYDLAGERLGFRQQNCVHH</sequence>
<dbReference type="InterPro" id="IPR034161">
    <property type="entry name" value="Pepsin-like_plant"/>
</dbReference>
<dbReference type="EMBL" id="JAMRDG010000002">
    <property type="protein sequence ID" value="KAJ3687814.1"/>
    <property type="molecule type" value="Genomic_DNA"/>
</dbReference>
<evidence type="ECO:0000259" key="8">
    <source>
        <dbReference type="PROSITE" id="PS51767"/>
    </source>
</evidence>
<dbReference type="Pfam" id="PF14541">
    <property type="entry name" value="TAXi_C"/>
    <property type="match status" value="1"/>
</dbReference>
<dbReference type="PANTHER" id="PTHR47967">
    <property type="entry name" value="OS07G0603500 PROTEIN-RELATED"/>
    <property type="match status" value="1"/>
</dbReference>
<accession>A0AAD6EKK3</accession>
<dbReference type="CDD" id="cd05476">
    <property type="entry name" value="pepsin_A_like_plant"/>
    <property type="match status" value="1"/>
</dbReference>
<keyword evidence="2" id="KW-0645">Protease</keyword>
<dbReference type="SUPFAM" id="SSF50630">
    <property type="entry name" value="Acid proteases"/>
    <property type="match status" value="1"/>
</dbReference>
<dbReference type="InterPro" id="IPR032799">
    <property type="entry name" value="TAXi_C"/>
</dbReference>
<dbReference type="AlphaFoldDB" id="A0AAD6EKK3"/>
<feature type="domain" description="Peptidase A1" evidence="8">
    <location>
        <begin position="85"/>
        <end position="451"/>
    </location>
</feature>
<evidence type="ECO:0000256" key="1">
    <source>
        <dbReference type="ARBA" id="ARBA00007447"/>
    </source>
</evidence>
<dbReference type="GO" id="GO:0005576">
    <property type="term" value="C:extracellular region"/>
    <property type="evidence" value="ECO:0007669"/>
    <property type="project" value="TreeGrafter"/>
</dbReference>